<keyword evidence="3" id="KW-1185">Reference proteome</keyword>
<name>E6TVG1_EVAC2</name>
<accession>E6TVG1</accession>
<feature type="region of interest" description="Disordered" evidence="1">
    <location>
        <begin position="104"/>
        <end position="127"/>
    </location>
</feature>
<dbReference type="STRING" id="649639.Bcell_2723"/>
<evidence type="ECO:0000313" key="2">
    <source>
        <dbReference type="EMBL" id="ADU30978.1"/>
    </source>
</evidence>
<protein>
    <submittedName>
        <fullName evidence="2">Uncharacterized protein</fullName>
    </submittedName>
</protein>
<proteinExistence type="predicted"/>
<dbReference type="eggNOG" id="ENOG5034609">
    <property type="taxonomic scope" value="Bacteria"/>
</dbReference>
<dbReference type="Pfam" id="PF23857">
    <property type="entry name" value="Phage_TAC_19"/>
    <property type="match status" value="1"/>
</dbReference>
<dbReference type="NCBIfam" id="NF047360">
    <property type="entry name" value="tail_chap_PVL"/>
    <property type="match status" value="1"/>
</dbReference>
<dbReference type="AlphaFoldDB" id="E6TVG1"/>
<reference evidence="2" key="1">
    <citation type="submission" date="2010-12" db="EMBL/GenBank/DDBJ databases">
        <title>Complete sequence of Bacillus cellulosilyticus DSM 2522.</title>
        <authorList>
            <consortium name="US DOE Joint Genome Institute"/>
            <person name="Lucas S."/>
            <person name="Copeland A."/>
            <person name="Lapidus A."/>
            <person name="Cheng J.-F."/>
            <person name="Bruce D."/>
            <person name="Goodwin L."/>
            <person name="Pitluck S."/>
            <person name="Chertkov O."/>
            <person name="Detter J.C."/>
            <person name="Han C."/>
            <person name="Tapia R."/>
            <person name="Land M."/>
            <person name="Hauser L."/>
            <person name="Jeffries C."/>
            <person name="Kyrpides N."/>
            <person name="Ivanova N."/>
            <person name="Mikhailova N."/>
            <person name="Brumm P."/>
            <person name="Mead D."/>
            <person name="Woyke T."/>
        </authorList>
    </citation>
    <scope>NUCLEOTIDE SEQUENCE [LARGE SCALE GENOMIC DNA]</scope>
    <source>
        <strain evidence="2">DSM 2522</strain>
    </source>
</reference>
<sequence>MKIDLKFYVPGKDGKEGEFVTKTYTTPFVSMLARRKYLEMEVDKGFDMNNLKPEQMDEVYSLLPNIVFHNQFTLEDLYKGADQTYIFEKLFEMLYGINPEEQRKLAKQNTEEAVEDPNSLKNSEEKS</sequence>
<dbReference type="RefSeq" id="WP_013489311.1">
    <property type="nucleotide sequence ID" value="NC_014829.1"/>
</dbReference>
<dbReference type="EMBL" id="CP002394">
    <property type="protein sequence ID" value="ADU30978.1"/>
    <property type="molecule type" value="Genomic_DNA"/>
</dbReference>
<evidence type="ECO:0000313" key="3">
    <source>
        <dbReference type="Proteomes" id="UP000001401"/>
    </source>
</evidence>
<organism evidence="2 3">
    <name type="scientific">Evansella cellulosilytica (strain ATCC 21833 / DSM 2522 / FERM P-1141 / JCM 9156 / N-4)</name>
    <name type="common">Bacillus cellulosilyticus</name>
    <dbReference type="NCBI Taxonomy" id="649639"/>
    <lineage>
        <taxon>Bacteria</taxon>
        <taxon>Bacillati</taxon>
        <taxon>Bacillota</taxon>
        <taxon>Bacilli</taxon>
        <taxon>Bacillales</taxon>
        <taxon>Bacillaceae</taxon>
        <taxon>Evansella</taxon>
    </lineage>
</organism>
<dbReference type="Proteomes" id="UP000001401">
    <property type="component" value="Chromosome"/>
</dbReference>
<evidence type="ECO:0000256" key="1">
    <source>
        <dbReference type="SAM" id="MobiDB-lite"/>
    </source>
</evidence>
<dbReference type="InterPro" id="IPR057006">
    <property type="entry name" value="Phage_TAC_19"/>
</dbReference>
<dbReference type="HOGENOM" id="CLU_1966119_0_0_9"/>
<dbReference type="OrthoDB" id="2915540at2"/>
<gene>
    <name evidence="2" type="ordered locus">Bcell_2723</name>
</gene>
<dbReference type="KEGG" id="bco:Bcell_2723"/>